<evidence type="ECO:0000256" key="1">
    <source>
        <dbReference type="ARBA" id="ARBA00004141"/>
    </source>
</evidence>
<dbReference type="PROSITE" id="PS00626">
    <property type="entry name" value="RCC1_2"/>
    <property type="match status" value="3"/>
</dbReference>
<feature type="compositionally biased region" description="Basic and acidic residues" evidence="6">
    <location>
        <begin position="295"/>
        <end position="310"/>
    </location>
</feature>
<dbReference type="InterPro" id="IPR028641">
    <property type="entry name" value="RCC2"/>
</dbReference>
<evidence type="ECO:0000256" key="2">
    <source>
        <dbReference type="ARBA" id="ARBA00022692"/>
    </source>
</evidence>
<dbReference type="GO" id="GO:0016020">
    <property type="term" value="C:membrane"/>
    <property type="evidence" value="ECO:0007669"/>
    <property type="project" value="UniProtKB-SubCell"/>
</dbReference>
<keyword evidence="4 7" id="KW-0472">Membrane</keyword>
<reference evidence="8 9" key="1">
    <citation type="journal article" date="2018" name="Gigascience">
        <title>Genomes of trombidid mites reveal novel predicted allergens and laterally-transferred genes associated with secondary metabolism.</title>
        <authorList>
            <person name="Dong X."/>
            <person name="Chaisiri K."/>
            <person name="Xia D."/>
            <person name="Armstrong S.D."/>
            <person name="Fang Y."/>
            <person name="Donnelly M.J."/>
            <person name="Kadowaki T."/>
            <person name="McGarry J.W."/>
            <person name="Darby A.C."/>
            <person name="Makepeace B.L."/>
        </authorList>
    </citation>
    <scope>NUCLEOTIDE SEQUENCE [LARGE SCALE GENOMIC DNA]</scope>
    <source>
        <strain evidence="8">UoL-WK</strain>
    </source>
</reference>
<evidence type="ECO:0000256" key="4">
    <source>
        <dbReference type="ARBA" id="ARBA00023136"/>
    </source>
</evidence>
<feature type="transmembrane region" description="Helical" evidence="7">
    <location>
        <begin position="166"/>
        <end position="187"/>
    </location>
</feature>
<feature type="transmembrane region" description="Helical" evidence="7">
    <location>
        <begin position="26"/>
        <end position="46"/>
    </location>
</feature>
<feature type="repeat" description="RCC1" evidence="5">
    <location>
        <begin position="673"/>
        <end position="727"/>
    </location>
</feature>
<dbReference type="Pfam" id="PF00415">
    <property type="entry name" value="RCC1"/>
    <property type="match status" value="5"/>
</dbReference>
<comment type="caution">
    <text evidence="8">The sequence shown here is derived from an EMBL/GenBank/DDBJ whole genome shotgun (WGS) entry which is preliminary data.</text>
</comment>
<dbReference type="InterPro" id="IPR006214">
    <property type="entry name" value="Bax_inhibitor_1-related"/>
</dbReference>
<protein>
    <submittedName>
        <fullName evidence="8">RCC2-like protein</fullName>
    </submittedName>
</protein>
<dbReference type="STRING" id="1965070.A0A443QWG5"/>
<dbReference type="InterPro" id="IPR000408">
    <property type="entry name" value="Reg_chr_condens"/>
</dbReference>
<feature type="compositionally biased region" description="Basic and acidic residues" evidence="6">
    <location>
        <begin position="247"/>
        <end position="256"/>
    </location>
</feature>
<dbReference type="PANTHER" id="PTHR46207">
    <property type="entry name" value="PROTEIN RCC2"/>
    <property type="match status" value="1"/>
</dbReference>
<name>A0A443QWG5_9ACAR</name>
<feature type="repeat" description="RCC1" evidence="5">
    <location>
        <begin position="446"/>
        <end position="497"/>
    </location>
</feature>
<sequence length="741" mass="81225">METFNMFVNGLNRKLEPHVKTHLQNVYSCMAMALLSASIGACVHLYTDLLSGGFLSFLMSLGFGIALISTPDTGKNRNTRLVYMNGFAFSSGLSLGPLLNLAIIINPAIIPTALVSSAIIFGSFSLSAIFSDHRKYVYLGGTLMSALTLLLFMGLLNLFIGSKLLFQVHLYLSFFIMCGFIMYDTTLIIEKRRMGDDDYIWHSVLLFIDFLDVFRHIVVILMQKEESKSKRKNNDAIADGVAANRSDNGEQKKPCADESNSANLTDDQKEVNTQSVISQASDNGVKETANSSSDKQLEDGKDTKSSDDIAIDGKEEAEKGGGDSTPDVVAGQLLICGGTNWDLTGRKELPKTVKSVSTHPRNLWGPHRWREKIRIKEVISSSCACHSVIITDKGQAMTFGRNDKGQLGLGDTVTRFDPVLVEGLKHEKIISAATGRGHTLFLTDKGTVYATGDNKMGQLGIGTQSSSVLTPARLSYTGRPIVKMSCGQEFSMVVDAVGNLYSFGSPEYGQLGHNSEGKYFTTGNKISYHCETVPRRVVVFIEKTREGHIIPLDDVCIVDVACGNNHTLAIDTKKRCFTWGFAGYGRLGHSDTKNELMPRNLKSFDYINRGVKRIWAGSTFSLALDENGILYFWGQTKSSGEATMYPKAVQDLSGWHIRSVGTANKSIVVAADESVISWGPSPTYGELGYGENKAKSSTTPQELKLLEGIYVHKVSCGYGHTLMIAKDDKNSDLIEKLPKWP</sequence>
<evidence type="ECO:0000256" key="7">
    <source>
        <dbReference type="SAM" id="Phobius"/>
    </source>
</evidence>
<dbReference type="Gene3D" id="2.130.10.30">
    <property type="entry name" value="Regulator of chromosome condensation 1/beta-lactamase-inhibitor protein II"/>
    <property type="match status" value="1"/>
</dbReference>
<evidence type="ECO:0000313" key="9">
    <source>
        <dbReference type="Proteomes" id="UP000285301"/>
    </source>
</evidence>
<dbReference type="AlphaFoldDB" id="A0A443QWG5"/>
<feature type="compositionally biased region" description="Polar residues" evidence="6">
    <location>
        <begin position="258"/>
        <end position="294"/>
    </location>
</feature>
<dbReference type="Proteomes" id="UP000285301">
    <property type="component" value="Unassembled WGS sequence"/>
</dbReference>
<dbReference type="CDD" id="cd10430">
    <property type="entry name" value="BI-1"/>
    <property type="match status" value="1"/>
</dbReference>
<keyword evidence="2 7" id="KW-0812">Transmembrane</keyword>
<feature type="transmembrane region" description="Helical" evidence="7">
    <location>
        <begin position="52"/>
        <end position="69"/>
    </location>
</feature>
<dbReference type="Pfam" id="PF01027">
    <property type="entry name" value="Bax1-I"/>
    <property type="match status" value="1"/>
</dbReference>
<feature type="transmembrane region" description="Helical" evidence="7">
    <location>
        <begin position="137"/>
        <end position="160"/>
    </location>
</feature>
<feature type="region of interest" description="Disordered" evidence="6">
    <location>
        <begin position="232"/>
        <end position="310"/>
    </location>
</feature>
<feature type="transmembrane region" description="Helical" evidence="7">
    <location>
        <begin position="81"/>
        <end position="103"/>
    </location>
</feature>
<evidence type="ECO:0000256" key="3">
    <source>
        <dbReference type="ARBA" id="ARBA00022989"/>
    </source>
</evidence>
<feature type="repeat" description="RCC1" evidence="5">
    <location>
        <begin position="498"/>
        <end position="573"/>
    </location>
</feature>
<feature type="transmembrane region" description="Helical" evidence="7">
    <location>
        <begin position="199"/>
        <end position="222"/>
    </location>
</feature>
<gene>
    <name evidence="8" type="ORF">B4U79_00424</name>
</gene>
<dbReference type="SUPFAM" id="SSF50985">
    <property type="entry name" value="RCC1/BLIP-II"/>
    <property type="match status" value="1"/>
</dbReference>
<proteinExistence type="predicted"/>
<feature type="transmembrane region" description="Helical" evidence="7">
    <location>
        <begin position="109"/>
        <end position="130"/>
    </location>
</feature>
<dbReference type="PRINTS" id="PR00633">
    <property type="entry name" value="RCCNDNSATION"/>
</dbReference>
<evidence type="ECO:0000256" key="5">
    <source>
        <dbReference type="PROSITE-ProRule" id="PRU00235"/>
    </source>
</evidence>
<feature type="repeat" description="RCC1" evidence="5">
    <location>
        <begin position="394"/>
        <end position="445"/>
    </location>
</feature>
<evidence type="ECO:0000256" key="6">
    <source>
        <dbReference type="SAM" id="MobiDB-lite"/>
    </source>
</evidence>
<keyword evidence="9" id="KW-1185">Reference proteome</keyword>
<dbReference type="OrthoDB" id="297375at2759"/>
<dbReference type="PROSITE" id="PS50012">
    <property type="entry name" value="RCC1_3"/>
    <property type="match status" value="5"/>
</dbReference>
<keyword evidence="3 7" id="KW-1133">Transmembrane helix</keyword>
<feature type="repeat" description="RCC1" evidence="5">
    <location>
        <begin position="574"/>
        <end position="627"/>
    </location>
</feature>
<dbReference type="GO" id="GO:0031267">
    <property type="term" value="F:small GTPase binding"/>
    <property type="evidence" value="ECO:0007669"/>
    <property type="project" value="TreeGrafter"/>
</dbReference>
<accession>A0A443QWG5</accession>
<dbReference type="PANTHER" id="PTHR46207:SF1">
    <property type="entry name" value="PROTEIN RCC2"/>
    <property type="match status" value="1"/>
</dbReference>
<dbReference type="InterPro" id="IPR009091">
    <property type="entry name" value="RCC1/BLIP-II"/>
</dbReference>
<dbReference type="EMBL" id="NCKU01003538">
    <property type="protein sequence ID" value="RWS07341.1"/>
    <property type="molecule type" value="Genomic_DNA"/>
</dbReference>
<evidence type="ECO:0000313" key="8">
    <source>
        <dbReference type="EMBL" id="RWS07341.1"/>
    </source>
</evidence>
<comment type="subcellular location">
    <subcellularLocation>
        <location evidence="1">Membrane</location>
        <topology evidence="1">Multi-pass membrane protein</topology>
    </subcellularLocation>
</comment>
<organism evidence="8 9">
    <name type="scientific">Dinothrombium tinctorium</name>
    <dbReference type="NCBI Taxonomy" id="1965070"/>
    <lineage>
        <taxon>Eukaryota</taxon>
        <taxon>Metazoa</taxon>
        <taxon>Ecdysozoa</taxon>
        <taxon>Arthropoda</taxon>
        <taxon>Chelicerata</taxon>
        <taxon>Arachnida</taxon>
        <taxon>Acari</taxon>
        <taxon>Acariformes</taxon>
        <taxon>Trombidiformes</taxon>
        <taxon>Prostigmata</taxon>
        <taxon>Anystina</taxon>
        <taxon>Parasitengona</taxon>
        <taxon>Trombidioidea</taxon>
        <taxon>Trombidiidae</taxon>
        <taxon>Dinothrombium</taxon>
    </lineage>
</organism>